<comment type="function">
    <text evidence="9">Component of the type II secretion system required for the energy-dependent secretion of extracellular factors such as proteases and toxins from the periplasm.</text>
</comment>
<evidence type="ECO:0000256" key="3">
    <source>
        <dbReference type="ARBA" id="ARBA00022475"/>
    </source>
</evidence>
<dbReference type="NCBIfam" id="TIGR01707">
    <property type="entry name" value="gspI"/>
    <property type="match status" value="1"/>
</dbReference>
<evidence type="ECO:0000259" key="10">
    <source>
        <dbReference type="Pfam" id="PF02501"/>
    </source>
</evidence>
<evidence type="ECO:0000313" key="12">
    <source>
        <dbReference type="Proteomes" id="UP000024816"/>
    </source>
</evidence>
<keyword evidence="5 9" id="KW-0997">Cell inner membrane</keyword>
<dbReference type="RefSeq" id="WP_035583151.1">
    <property type="nucleotide sequence ID" value="NZ_ARYJ01000009.1"/>
</dbReference>
<evidence type="ECO:0000256" key="1">
    <source>
        <dbReference type="ARBA" id="ARBA00004377"/>
    </source>
</evidence>
<gene>
    <name evidence="11" type="ORF">HJA_13310</name>
</gene>
<keyword evidence="12" id="KW-1185">Reference proteome</keyword>
<dbReference type="Proteomes" id="UP000024816">
    <property type="component" value="Unassembled WGS sequence"/>
</dbReference>
<accession>A0A059F9A1</accession>
<comment type="similarity">
    <text evidence="2 9">Belongs to the GSP I family.</text>
</comment>
<dbReference type="OrthoDB" id="7619530at2"/>
<protein>
    <recommendedName>
        <fullName evidence="9">Type II secretion system protein I</fullName>
        <shortName evidence="9">T2SS minor pseudopilin I</shortName>
    </recommendedName>
</protein>
<dbReference type="SUPFAM" id="SSF54523">
    <property type="entry name" value="Pili subunits"/>
    <property type="match status" value="1"/>
</dbReference>
<dbReference type="STRING" id="1280952.HJA_13310"/>
<dbReference type="InterPro" id="IPR003413">
    <property type="entry name" value="T2SS_GspI_C"/>
</dbReference>
<comment type="subunit">
    <text evidence="9">Type II secretion is composed of four main components: the outer membrane complex, the inner membrane complex, the cytoplasmic secretion ATPase and the periplasm-spanning pseudopilus.</text>
</comment>
<dbReference type="GO" id="GO:0015627">
    <property type="term" value="C:type II protein secretion system complex"/>
    <property type="evidence" value="ECO:0007669"/>
    <property type="project" value="UniProtKB-UniRule"/>
</dbReference>
<evidence type="ECO:0000256" key="2">
    <source>
        <dbReference type="ARBA" id="ARBA00008358"/>
    </source>
</evidence>
<comment type="caution">
    <text evidence="11">The sequence shown here is derived from an EMBL/GenBank/DDBJ whole genome shotgun (WGS) entry which is preliminary data.</text>
</comment>
<dbReference type="PANTHER" id="PTHR38779:SF2">
    <property type="entry name" value="TYPE II SECRETION SYSTEM PROTEIN I-RELATED"/>
    <property type="match status" value="1"/>
</dbReference>
<evidence type="ECO:0000256" key="6">
    <source>
        <dbReference type="ARBA" id="ARBA00022692"/>
    </source>
</evidence>
<keyword evidence="8" id="KW-0472">Membrane</keyword>
<dbReference type="PATRIC" id="fig|1280952.3.peg.2663"/>
<dbReference type="AlphaFoldDB" id="A0A059F9A1"/>
<evidence type="ECO:0000256" key="9">
    <source>
        <dbReference type="RuleBase" id="RU368030"/>
    </source>
</evidence>
<evidence type="ECO:0000256" key="5">
    <source>
        <dbReference type="ARBA" id="ARBA00022519"/>
    </source>
</evidence>
<dbReference type="PANTHER" id="PTHR38779">
    <property type="entry name" value="TYPE II SECRETION SYSTEM PROTEIN I-RELATED"/>
    <property type="match status" value="1"/>
</dbReference>
<dbReference type="eggNOG" id="COG2165">
    <property type="taxonomic scope" value="Bacteria"/>
</dbReference>
<evidence type="ECO:0000313" key="11">
    <source>
        <dbReference type="EMBL" id="KCZ87182.1"/>
    </source>
</evidence>
<dbReference type="GO" id="GO:0005886">
    <property type="term" value="C:plasma membrane"/>
    <property type="evidence" value="ECO:0007669"/>
    <property type="project" value="UniProtKB-SubCell"/>
</dbReference>
<name>A0A059F9A1_9PROT</name>
<evidence type="ECO:0000256" key="8">
    <source>
        <dbReference type="ARBA" id="ARBA00023136"/>
    </source>
</evidence>
<proteinExistence type="inferred from homology"/>
<dbReference type="Pfam" id="PF02501">
    <property type="entry name" value="T2SSI"/>
    <property type="match status" value="1"/>
</dbReference>
<dbReference type="Pfam" id="PF07963">
    <property type="entry name" value="N_methyl"/>
    <property type="match status" value="1"/>
</dbReference>
<dbReference type="EMBL" id="ARYJ01000009">
    <property type="protein sequence ID" value="KCZ87182.1"/>
    <property type="molecule type" value="Genomic_DNA"/>
</dbReference>
<dbReference type="NCBIfam" id="TIGR02532">
    <property type="entry name" value="IV_pilin_GFxxxE"/>
    <property type="match status" value="1"/>
</dbReference>
<keyword evidence="7" id="KW-1133">Transmembrane helix</keyword>
<sequence>MRDRGFTLAEVLVALMVFSTAAIGLAHLVNETTANARHTRSLALAGIEADNRLVEAVTSPEVLRAGSMSGQSEQRGQSFEWVRQIEVREPEGLAGIRVIVSDATTGQQLAMRDTLVKVAP</sequence>
<keyword evidence="4 9" id="KW-0488">Methylation</keyword>
<dbReference type="GO" id="GO:0015628">
    <property type="term" value="P:protein secretion by the type II secretion system"/>
    <property type="evidence" value="ECO:0007669"/>
    <property type="project" value="UniProtKB-UniRule"/>
</dbReference>
<evidence type="ECO:0000256" key="7">
    <source>
        <dbReference type="ARBA" id="ARBA00022989"/>
    </source>
</evidence>
<comment type="PTM">
    <text evidence="9">Cleaved by prepilin peptidase.</text>
</comment>
<feature type="domain" description="Type II secretion system protein GspI C-terminal" evidence="10">
    <location>
        <begin position="43"/>
        <end position="116"/>
    </location>
</feature>
<keyword evidence="6" id="KW-0812">Transmembrane</keyword>
<organism evidence="11 12">
    <name type="scientific">Hyphomonas jannaschiana VP2</name>
    <dbReference type="NCBI Taxonomy" id="1280952"/>
    <lineage>
        <taxon>Bacteria</taxon>
        <taxon>Pseudomonadati</taxon>
        <taxon>Pseudomonadota</taxon>
        <taxon>Alphaproteobacteria</taxon>
        <taxon>Hyphomonadales</taxon>
        <taxon>Hyphomonadaceae</taxon>
        <taxon>Hyphomonas</taxon>
    </lineage>
</organism>
<dbReference type="InterPro" id="IPR010052">
    <property type="entry name" value="T2SS_protein-GspI"/>
</dbReference>
<evidence type="ECO:0000256" key="4">
    <source>
        <dbReference type="ARBA" id="ARBA00022481"/>
    </source>
</evidence>
<comment type="subcellular location">
    <subcellularLocation>
        <location evidence="1 9">Cell inner membrane</location>
        <topology evidence="1 9">Single-pass membrane protein</topology>
    </subcellularLocation>
</comment>
<dbReference type="InterPro" id="IPR012902">
    <property type="entry name" value="N_methyl_site"/>
</dbReference>
<reference evidence="11 12" key="1">
    <citation type="journal article" date="2014" name="Antonie Van Leeuwenhoek">
        <title>Hyphomonas beringensis sp. nov. and Hyphomonas chukchiensis sp. nov., isolated from surface seawater of the Bering Sea and Chukchi Sea.</title>
        <authorList>
            <person name="Li C."/>
            <person name="Lai Q."/>
            <person name="Li G."/>
            <person name="Dong C."/>
            <person name="Wang J."/>
            <person name="Liao Y."/>
            <person name="Shao Z."/>
        </authorList>
    </citation>
    <scope>NUCLEOTIDE SEQUENCE [LARGE SCALE GENOMIC DNA]</scope>
    <source>
        <strain evidence="11 12">VP2</strain>
    </source>
</reference>
<dbReference type="Gene3D" id="3.30.1300.30">
    <property type="entry name" value="GSPII I/J protein-like"/>
    <property type="match status" value="1"/>
</dbReference>
<keyword evidence="3" id="KW-1003">Cell membrane</keyword>
<dbReference type="InterPro" id="IPR045584">
    <property type="entry name" value="Pilin-like"/>
</dbReference>